<keyword evidence="3" id="KW-1185">Reference proteome</keyword>
<dbReference type="PANTHER" id="PTHR40940:SF2">
    <property type="entry name" value="BATD"/>
    <property type="match status" value="1"/>
</dbReference>
<comment type="caution">
    <text evidence="2">The sequence shown here is derived from an EMBL/GenBank/DDBJ whole genome shotgun (WGS) entry which is preliminary data.</text>
</comment>
<evidence type="ECO:0000313" key="3">
    <source>
        <dbReference type="Proteomes" id="UP000829517"/>
    </source>
</evidence>
<keyword evidence="1" id="KW-0472">Membrane</keyword>
<dbReference type="Pfam" id="PF13584">
    <property type="entry name" value="BatD"/>
    <property type="match status" value="2"/>
</dbReference>
<sequence length="596" mass="66145">MKIRILIIAFIIGFFGNAYSQDEVQFEAKASKQKLGVNERLRIEFSMNKDGDNFVPPSFEGFRVEMGPNQSVSHSWVNGKRSFSKSYSYIISPISKGNFTINQAKVEIDGSTYKTFPIKIEVTGAVSDPNAPPSADEIAGENLHLVAEVSDASPYLNEAVSVVYKLYVSPSINVSNFVPKANPTYNNFWSQDIKVKRYNVENGLYNGKQYRFVVLKRVVLYPQKTGSLEIEPLSLDVTVDVPTNRRDVFGGRLFTQTHKTVTAGQRKLNVRPLPTKGKPDGFTGAVGQFDFDVITSKSDLKANESLSAKIKVSGKGNLKLISLPKLTLPSSLEVYEPEHEESVSTNLSGMSGEISDNYTIVPQYKGKYPIPGVAFSYFDPKEEAYKTITSQQSVINVYEGPTSASVANATNDNADSSTLNKQPVSTIGDQFRYIKLDADFVSKKANVFFGSILYYILLLAPLLLIPIAILIGKKRAAMAGDVVGNRVRKANKLAKKYLSEAKRNLGNKEAFYESLERALHNYLRAKLKLVTSEFSKEKISELLLSKSVDEQVVNEFIALLKSCELARYSPSTIAEMQSDYNKAAEVISLIDKQFRS</sequence>
<evidence type="ECO:0000256" key="1">
    <source>
        <dbReference type="SAM" id="Phobius"/>
    </source>
</evidence>
<accession>A0ABS9J058</accession>
<gene>
    <name evidence="2" type="ORF">JM658_03130</name>
</gene>
<feature type="transmembrane region" description="Helical" evidence="1">
    <location>
        <begin position="452"/>
        <end position="471"/>
    </location>
</feature>
<evidence type="ECO:0000313" key="2">
    <source>
        <dbReference type="EMBL" id="MCF8713809.1"/>
    </source>
</evidence>
<reference evidence="2 3" key="1">
    <citation type="submission" date="2021-01" db="EMBL/GenBank/DDBJ databases">
        <title>Genome sequencing of Joostella atrarenae M1-2 (= KCTC 23194).</title>
        <authorList>
            <person name="Zakaria M.R."/>
            <person name="Lam M.Q."/>
            <person name="Chong C.S."/>
        </authorList>
    </citation>
    <scope>NUCLEOTIDE SEQUENCE [LARGE SCALE GENOMIC DNA]</scope>
    <source>
        <strain evidence="2 3">M1-2</strain>
    </source>
</reference>
<dbReference type="InterPro" id="IPR025738">
    <property type="entry name" value="BatD"/>
</dbReference>
<dbReference type="EMBL" id="JAETXX010000001">
    <property type="protein sequence ID" value="MCF8713809.1"/>
    <property type="molecule type" value="Genomic_DNA"/>
</dbReference>
<protein>
    <submittedName>
        <fullName evidence="2">Protein BatD</fullName>
    </submittedName>
</protein>
<keyword evidence="1" id="KW-0812">Transmembrane</keyword>
<organism evidence="2 3">
    <name type="scientific">Joostella atrarenae</name>
    <dbReference type="NCBI Taxonomy" id="679257"/>
    <lineage>
        <taxon>Bacteria</taxon>
        <taxon>Pseudomonadati</taxon>
        <taxon>Bacteroidota</taxon>
        <taxon>Flavobacteriia</taxon>
        <taxon>Flavobacteriales</taxon>
        <taxon>Flavobacteriaceae</taxon>
        <taxon>Joostella</taxon>
    </lineage>
</organism>
<keyword evidence="1" id="KW-1133">Transmembrane helix</keyword>
<proteinExistence type="predicted"/>
<dbReference type="Proteomes" id="UP000829517">
    <property type="component" value="Unassembled WGS sequence"/>
</dbReference>
<dbReference type="PANTHER" id="PTHR40940">
    <property type="entry name" value="PROTEIN BATD-RELATED"/>
    <property type="match status" value="1"/>
</dbReference>
<dbReference type="RefSeq" id="WP_236957768.1">
    <property type="nucleotide sequence ID" value="NZ_JAETXX010000001.1"/>
</dbReference>
<name>A0ABS9J058_9FLAO</name>